<reference evidence="1" key="1">
    <citation type="journal article" date="2011" name="PLoS Biol.">
        <title>Gene gain and loss during evolution of obligate parasitism in the white rust pathogen of Arabidopsis thaliana.</title>
        <authorList>
            <person name="Kemen E."/>
            <person name="Gardiner A."/>
            <person name="Schultz-Larsen T."/>
            <person name="Kemen A.C."/>
            <person name="Balmuth A.L."/>
            <person name="Robert-Seilaniantz A."/>
            <person name="Bailey K."/>
            <person name="Holub E."/>
            <person name="Studholme D.J."/>
            <person name="Maclean D."/>
            <person name="Jones J.D."/>
        </authorList>
    </citation>
    <scope>NUCLEOTIDE SEQUENCE</scope>
</reference>
<evidence type="ECO:0000313" key="1">
    <source>
        <dbReference type="EMBL" id="CCA20504.1"/>
    </source>
</evidence>
<accession>F0WGY9</accession>
<dbReference type="AlphaFoldDB" id="F0WGY9"/>
<gene>
    <name evidence="1" type="primary">AlNc14C96G5865</name>
    <name evidence="1" type="ORF">ALNC14_066470</name>
</gene>
<protein>
    <submittedName>
        <fullName evidence="1">AlNc14C96G5865 protein</fullName>
    </submittedName>
</protein>
<proteinExistence type="predicted"/>
<name>F0WGY9_9STRA</name>
<reference evidence="1" key="2">
    <citation type="submission" date="2011-02" db="EMBL/GenBank/DDBJ databases">
        <authorList>
            <person name="MacLean D."/>
        </authorList>
    </citation>
    <scope>NUCLEOTIDE SEQUENCE</scope>
</reference>
<sequence length="102" mass="11097">MRQEKRWRFTPSQPSRVPKVSQLVSGVGKVLGCKDATNIGLASQLGQLAVGGITAQAREPLKNPALIKKKASNSKLGKEQDISQVLQLPRSRRLVNLEALVI</sequence>
<dbReference type="HOGENOM" id="CLU_2282689_0_0_1"/>
<organism evidence="1">
    <name type="scientific">Albugo laibachii Nc14</name>
    <dbReference type="NCBI Taxonomy" id="890382"/>
    <lineage>
        <taxon>Eukaryota</taxon>
        <taxon>Sar</taxon>
        <taxon>Stramenopiles</taxon>
        <taxon>Oomycota</taxon>
        <taxon>Peronosporomycetes</taxon>
        <taxon>Albuginales</taxon>
        <taxon>Albuginaceae</taxon>
        <taxon>Albugo</taxon>
    </lineage>
</organism>
<dbReference type="EMBL" id="FR824141">
    <property type="protein sequence ID" value="CCA20504.1"/>
    <property type="molecule type" value="Genomic_DNA"/>
</dbReference>